<keyword evidence="2 5" id="KW-0812">Transmembrane</keyword>
<protein>
    <recommendedName>
        <fullName evidence="6">TonB C-terminal domain-containing protein</fullName>
    </recommendedName>
</protein>
<evidence type="ECO:0000256" key="5">
    <source>
        <dbReference type="SAM" id="Phobius"/>
    </source>
</evidence>
<evidence type="ECO:0000256" key="2">
    <source>
        <dbReference type="ARBA" id="ARBA00022692"/>
    </source>
</evidence>
<comment type="subcellular location">
    <subcellularLocation>
        <location evidence="1">Membrane</location>
        <topology evidence="1">Single-pass membrane protein</topology>
    </subcellularLocation>
</comment>
<reference evidence="7" key="2">
    <citation type="submission" date="2022-12" db="EMBL/GenBank/DDBJ databases">
        <authorList>
            <person name="Sun Q."/>
            <person name="Kim S."/>
        </authorList>
    </citation>
    <scope>NUCLEOTIDE SEQUENCE</scope>
    <source>
        <strain evidence="7">KCTC 12343</strain>
    </source>
</reference>
<accession>A0AA88C5Y9</accession>
<comment type="caution">
    <text evidence="7">The sequence shown here is derived from an EMBL/GenBank/DDBJ whole genome shotgun (WGS) entry which is preliminary data.</text>
</comment>
<feature type="transmembrane region" description="Helical" evidence="5">
    <location>
        <begin position="103"/>
        <end position="123"/>
    </location>
</feature>
<dbReference type="Gene3D" id="3.30.2010.10">
    <property type="entry name" value="Metalloproteases ('zincins'), catalytic domain"/>
    <property type="match status" value="1"/>
</dbReference>
<feature type="transmembrane region" description="Helical" evidence="5">
    <location>
        <begin position="47"/>
        <end position="65"/>
    </location>
</feature>
<dbReference type="PANTHER" id="PTHR34978:SF3">
    <property type="entry name" value="SLR0241 PROTEIN"/>
    <property type="match status" value="1"/>
</dbReference>
<dbReference type="InterPro" id="IPR052173">
    <property type="entry name" value="Beta-lactam_resp_regulator"/>
</dbReference>
<dbReference type="PANTHER" id="PTHR34978">
    <property type="entry name" value="POSSIBLE SENSOR-TRANSDUCER PROTEIN BLAR"/>
    <property type="match status" value="1"/>
</dbReference>
<keyword evidence="4 5" id="KW-0472">Membrane</keyword>
<dbReference type="SUPFAM" id="SSF74653">
    <property type="entry name" value="TolA/TonB C-terminal domain"/>
    <property type="match status" value="1"/>
</dbReference>
<dbReference type="NCBIfam" id="TIGR01352">
    <property type="entry name" value="tonB_Cterm"/>
    <property type="match status" value="1"/>
</dbReference>
<evidence type="ECO:0000259" key="6">
    <source>
        <dbReference type="PROSITE" id="PS52015"/>
    </source>
</evidence>
<sequence length="426" mass="45292">MTAMFLRPGGVVDALGWTLVHFLWQGALAGAVTALVLAALRDARPQLRYAMACTGLLACVLWPAATLALRLHEATAAAGGGAVVQLDGSLQAGGLAGLVQAHMGWIVAAWAACCMALLARTALGMAWIARAVRTGAHDPSWQARLDRLAGAMGVARRVRLRVVQGLASPVAAGCWRPVVLVPASLLSGMPPDLLHALLAHEMAHIRRHDYLVNVLQNLAETLLFYHPAVWRLSRRIRFERELVADDLAAGHAGGPRRLAHALSELEKRQFAHHEPALAADGGDLMKRVTRLLRPATGRDPSTTVATALAAVLPALALAGAFFAGAAQADVVTADPDKRAVVDFKTCAKPVWPKASLAAHHTGTVTLAFLIDTDGTVGDAEVKQSSGHPALDEAAREGIRKCRFVPGVKDGKPVASWMRMQYTWLLK</sequence>
<dbReference type="InterPro" id="IPR006260">
    <property type="entry name" value="TonB/TolA_C"/>
</dbReference>
<feature type="domain" description="TonB C-terminal" evidence="6">
    <location>
        <begin position="336"/>
        <end position="426"/>
    </location>
</feature>
<evidence type="ECO:0000256" key="1">
    <source>
        <dbReference type="ARBA" id="ARBA00004167"/>
    </source>
</evidence>
<dbReference type="Proteomes" id="UP000628442">
    <property type="component" value="Unassembled WGS sequence"/>
</dbReference>
<dbReference type="CDD" id="cd07341">
    <property type="entry name" value="M56_BlaR1_MecR1_like"/>
    <property type="match status" value="1"/>
</dbReference>
<dbReference type="InterPro" id="IPR008756">
    <property type="entry name" value="Peptidase_M56"/>
</dbReference>
<evidence type="ECO:0000256" key="4">
    <source>
        <dbReference type="ARBA" id="ARBA00023136"/>
    </source>
</evidence>
<feature type="transmembrane region" description="Helical" evidence="5">
    <location>
        <begin position="20"/>
        <end position="40"/>
    </location>
</feature>
<dbReference type="AlphaFoldDB" id="A0AA88C5Y9"/>
<evidence type="ECO:0000313" key="8">
    <source>
        <dbReference type="Proteomes" id="UP000628442"/>
    </source>
</evidence>
<keyword evidence="3 5" id="KW-1133">Transmembrane helix</keyword>
<evidence type="ECO:0000256" key="3">
    <source>
        <dbReference type="ARBA" id="ARBA00022989"/>
    </source>
</evidence>
<dbReference type="GO" id="GO:0016020">
    <property type="term" value="C:membrane"/>
    <property type="evidence" value="ECO:0007669"/>
    <property type="project" value="UniProtKB-SubCell"/>
</dbReference>
<reference evidence="7" key="1">
    <citation type="journal article" date="2014" name="Int. J. Syst. Evol. Microbiol.">
        <title>Complete genome sequence of Corynebacterium casei LMG S-19264T (=DSM 44701T), isolated from a smear-ripened cheese.</title>
        <authorList>
            <consortium name="US DOE Joint Genome Institute (JGI-PGF)"/>
            <person name="Walter F."/>
            <person name="Albersmeier A."/>
            <person name="Kalinowski J."/>
            <person name="Ruckert C."/>
        </authorList>
    </citation>
    <scope>NUCLEOTIDE SEQUENCE</scope>
    <source>
        <strain evidence="7">KCTC 12343</strain>
    </source>
</reference>
<dbReference type="PROSITE" id="PS52015">
    <property type="entry name" value="TONB_CTD"/>
    <property type="match status" value="1"/>
</dbReference>
<dbReference type="GO" id="GO:0055085">
    <property type="term" value="P:transmembrane transport"/>
    <property type="evidence" value="ECO:0007669"/>
    <property type="project" value="InterPro"/>
</dbReference>
<dbReference type="Gene3D" id="3.30.1150.10">
    <property type="match status" value="1"/>
</dbReference>
<dbReference type="EMBL" id="BMWV01000026">
    <property type="protein sequence ID" value="GGY69368.1"/>
    <property type="molecule type" value="Genomic_DNA"/>
</dbReference>
<dbReference type="RefSeq" id="WP_229420564.1">
    <property type="nucleotide sequence ID" value="NZ_BMWV01000026.1"/>
</dbReference>
<gene>
    <name evidence="7" type="ORF">GCM10007387_59200</name>
</gene>
<dbReference type="Pfam" id="PF03544">
    <property type="entry name" value="TonB_C"/>
    <property type="match status" value="1"/>
</dbReference>
<proteinExistence type="predicted"/>
<name>A0AA88C5Y9_9BURK</name>
<dbReference type="Pfam" id="PF05569">
    <property type="entry name" value="Peptidase_M56"/>
    <property type="match status" value="1"/>
</dbReference>
<dbReference type="InterPro" id="IPR037682">
    <property type="entry name" value="TonB_C"/>
</dbReference>
<evidence type="ECO:0000313" key="7">
    <source>
        <dbReference type="EMBL" id="GGY69368.1"/>
    </source>
</evidence>
<organism evidence="7 8">
    <name type="scientific">Pseudoduganella albidiflava</name>
    <dbReference type="NCBI Taxonomy" id="321983"/>
    <lineage>
        <taxon>Bacteria</taxon>
        <taxon>Pseudomonadati</taxon>
        <taxon>Pseudomonadota</taxon>
        <taxon>Betaproteobacteria</taxon>
        <taxon>Burkholderiales</taxon>
        <taxon>Oxalobacteraceae</taxon>
        <taxon>Telluria group</taxon>
        <taxon>Pseudoduganella</taxon>
    </lineage>
</organism>